<reference evidence="1 2" key="1">
    <citation type="submission" date="2020-03" db="EMBL/GenBank/DDBJ databases">
        <title>Salinimicrobium sp. nov, isolated from SCS.</title>
        <authorList>
            <person name="Cao W.R."/>
        </authorList>
    </citation>
    <scope>NUCLEOTIDE SEQUENCE [LARGE SCALE GENOMIC DNA]</scope>
    <source>
        <strain evidence="2">J15B91</strain>
    </source>
</reference>
<name>A0ABX1D7D3_9FLAO</name>
<accession>A0ABX1D7D3</accession>
<evidence type="ECO:0000313" key="1">
    <source>
        <dbReference type="EMBL" id="NJW55217.1"/>
    </source>
</evidence>
<organism evidence="1 2">
    <name type="scientific">Salinimicrobium oceani</name>
    <dbReference type="NCBI Taxonomy" id="2722702"/>
    <lineage>
        <taxon>Bacteria</taxon>
        <taxon>Pseudomonadati</taxon>
        <taxon>Bacteroidota</taxon>
        <taxon>Flavobacteriia</taxon>
        <taxon>Flavobacteriales</taxon>
        <taxon>Flavobacteriaceae</taxon>
        <taxon>Salinimicrobium</taxon>
    </lineage>
</organism>
<comment type="caution">
    <text evidence="1">The sequence shown here is derived from an EMBL/GenBank/DDBJ whole genome shotgun (WGS) entry which is preliminary data.</text>
</comment>
<keyword evidence="2" id="KW-1185">Reference proteome</keyword>
<dbReference type="Proteomes" id="UP000703674">
    <property type="component" value="Unassembled WGS sequence"/>
</dbReference>
<dbReference type="EMBL" id="JAAVJR010000925">
    <property type="protein sequence ID" value="NJW55217.1"/>
    <property type="molecule type" value="Genomic_DNA"/>
</dbReference>
<protein>
    <submittedName>
        <fullName evidence="1">Uncharacterized protein</fullName>
    </submittedName>
</protein>
<gene>
    <name evidence="1" type="ORF">HC175_20085</name>
</gene>
<sequence length="82" mass="9668">MPYLRIENNSIIRGGLIRRTLKISEVKEIRTFAGDYTLFTSEKKMKINSEYVRKSQRAELNGFLRSLEIPFEETPSKTYNYS</sequence>
<proteinExistence type="predicted"/>
<evidence type="ECO:0000313" key="2">
    <source>
        <dbReference type="Proteomes" id="UP000703674"/>
    </source>
</evidence>